<name>A0ABV0EBF1_9BURK</name>
<dbReference type="EMBL" id="JBAJEX010000001">
    <property type="protein sequence ID" value="MEO1765991.1"/>
    <property type="molecule type" value="Genomic_DNA"/>
</dbReference>
<dbReference type="CDD" id="cd03257">
    <property type="entry name" value="ABC_NikE_OppD_transporters"/>
    <property type="match status" value="2"/>
</dbReference>
<dbReference type="InterPro" id="IPR013563">
    <property type="entry name" value="Oligopep_ABC_C"/>
</dbReference>
<dbReference type="Pfam" id="PF00005">
    <property type="entry name" value="ABC_tran"/>
    <property type="match status" value="2"/>
</dbReference>
<keyword evidence="7" id="KW-0472">Membrane</keyword>
<dbReference type="NCBIfam" id="NF008453">
    <property type="entry name" value="PRK11308.1"/>
    <property type="match status" value="2"/>
</dbReference>
<dbReference type="RefSeq" id="WP_347306627.1">
    <property type="nucleotide sequence ID" value="NZ_JBAJEX010000001.1"/>
</dbReference>
<dbReference type="SMART" id="SM00382">
    <property type="entry name" value="AAA"/>
    <property type="match status" value="2"/>
</dbReference>
<keyword evidence="6 9" id="KW-0067">ATP-binding</keyword>
<evidence type="ECO:0000313" key="9">
    <source>
        <dbReference type="EMBL" id="MEO1765991.1"/>
    </source>
</evidence>
<dbReference type="InterPro" id="IPR003439">
    <property type="entry name" value="ABC_transporter-like_ATP-bd"/>
</dbReference>
<keyword evidence="10" id="KW-1185">Reference proteome</keyword>
<dbReference type="InterPro" id="IPR050388">
    <property type="entry name" value="ABC_Ni/Peptide_Import"/>
</dbReference>
<sequence length="666" mass="71662">MTMTVPLLEIQDLRVHFNAAGRALRAVDGVSLTVAPGETVALVGESGCGKSVTALSVMRLLPPAARIVGGSVRLDGTELMGLPEVAMRRVRGARVAMIFQEPMTSLNPVLTIGQQIAEPLVRHKGLSGAALSARVQSLLEAVNLPDPARIMRAYPHQLSGGMKQRAMMAMAVACEPRLLIADEPTTALDVTIQAQVLALMRDLQRTTGMGLLFITHDLGVVAQMADRVAVMYAGEVVESAPREAFFRAPRHPYTRKLFASLPGRSRRGEPLAMIPGMVPTLDRPRVGCRFATRCEFAWDRCRAETPAWVEAGGHGVRCHLGLAGPAAQQAAASAPTVQTAAPPSAEARPLLTVRDLKVHFPIRRGVFQRTVGYVRAVDGVSLDIASGRTLALVGESGCGKTTVGKGILQLVPVTGGSVSFEGRELMGLHGAVLRRLRSRFQIVFQDPFSSLNPRMTVADILEEGMLALGVGANAAARQGEVDRLLAAVGLPADAKLRYPHEFSGGQRQRIAIARALAVQPRLIVCDEPTSALDVSVQAQILNLLLDLQQRLGLSYLFITHNLAVVEFMAQEVAVMYLGRIVEKGAVDRVLVAPAHPYTQALLSAVPTLEPTGRTVIRLAGEPPSPARPPQGCHFHPRCPQAMPVCRERYPEQREVDGRKVACHLYP</sequence>
<keyword evidence="4" id="KW-1003">Cell membrane</keyword>
<dbReference type="Pfam" id="PF08352">
    <property type="entry name" value="oligo_HPY"/>
    <property type="match status" value="2"/>
</dbReference>
<dbReference type="NCBIfam" id="TIGR01727">
    <property type="entry name" value="oligo_HPY"/>
    <property type="match status" value="2"/>
</dbReference>
<dbReference type="InterPro" id="IPR027417">
    <property type="entry name" value="P-loop_NTPase"/>
</dbReference>
<gene>
    <name evidence="9" type="ORF">V6E02_02005</name>
</gene>
<dbReference type="GO" id="GO:0005524">
    <property type="term" value="F:ATP binding"/>
    <property type="evidence" value="ECO:0007669"/>
    <property type="project" value="UniProtKB-KW"/>
</dbReference>
<accession>A0ABV0EBF1</accession>
<dbReference type="PROSITE" id="PS50893">
    <property type="entry name" value="ABC_TRANSPORTER_2"/>
    <property type="match status" value="2"/>
</dbReference>
<evidence type="ECO:0000259" key="8">
    <source>
        <dbReference type="PROSITE" id="PS50893"/>
    </source>
</evidence>
<evidence type="ECO:0000256" key="5">
    <source>
        <dbReference type="ARBA" id="ARBA00022741"/>
    </source>
</evidence>
<dbReference type="Proteomes" id="UP001482231">
    <property type="component" value="Unassembled WGS sequence"/>
</dbReference>
<comment type="similarity">
    <text evidence="2">Belongs to the ABC transporter superfamily.</text>
</comment>
<keyword evidence="5" id="KW-0547">Nucleotide-binding</keyword>
<dbReference type="InterPro" id="IPR017871">
    <property type="entry name" value="ABC_transporter-like_CS"/>
</dbReference>
<dbReference type="SUPFAM" id="SSF52540">
    <property type="entry name" value="P-loop containing nucleoside triphosphate hydrolases"/>
    <property type="match status" value="2"/>
</dbReference>
<evidence type="ECO:0000256" key="6">
    <source>
        <dbReference type="ARBA" id="ARBA00022840"/>
    </source>
</evidence>
<dbReference type="PANTHER" id="PTHR43297:SF2">
    <property type="entry name" value="DIPEPTIDE TRANSPORT ATP-BINDING PROTEIN DPPD"/>
    <property type="match status" value="1"/>
</dbReference>
<dbReference type="NCBIfam" id="NF007739">
    <property type="entry name" value="PRK10419.1"/>
    <property type="match status" value="2"/>
</dbReference>
<evidence type="ECO:0000256" key="3">
    <source>
        <dbReference type="ARBA" id="ARBA00022448"/>
    </source>
</evidence>
<evidence type="ECO:0000256" key="1">
    <source>
        <dbReference type="ARBA" id="ARBA00004417"/>
    </source>
</evidence>
<comment type="subcellular location">
    <subcellularLocation>
        <location evidence="1">Cell inner membrane</location>
        <topology evidence="1">Peripheral membrane protein</topology>
    </subcellularLocation>
</comment>
<evidence type="ECO:0000256" key="7">
    <source>
        <dbReference type="ARBA" id="ARBA00023136"/>
    </source>
</evidence>
<comment type="caution">
    <text evidence="9">The sequence shown here is derived from an EMBL/GenBank/DDBJ whole genome shotgun (WGS) entry which is preliminary data.</text>
</comment>
<dbReference type="PANTHER" id="PTHR43297">
    <property type="entry name" value="OLIGOPEPTIDE TRANSPORT ATP-BINDING PROTEIN APPD"/>
    <property type="match status" value="1"/>
</dbReference>
<evidence type="ECO:0000313" key="10">
    <source>
        <dbReference type="Proteomes" id="UP001482231"/>
    </source>
</evidence>
<dbReference type="PROSITE" id="PS00211">
    <property type="entry name" value="ABC_TRANSPORTER_1"/>
    <property type="match status" value="2"/>
</dbReference>
<feature type="domain" description="ABC transporter" evidence="8">
    <location>
        <begin position="353"/>
        <end position="602"/>
    </location>
</feature>
<feature type="domain" description="ABC transporter" evidence="8">
    <location>
        <begin position="8"/>
        <end position="258"/>
    </location>
</feature>
<protein>
    <submittedName>
        <fullName evidence="9">ABC transporter ATP-binding protein</fullName>
    </submittedName>
</protein>
<proteinExistence type="inferred from homology"/>
<dbReference type="InterPro" id="IPR003593">
    <property type="entry name" value="AAA+_ATPase"/>
</dbReference>
<reference evidence="9 10" key="1">
    <citation type="submission" date="2024-02" db="EMBL/GenBank/DDBJ databases">
        <title>New thermophilic sulfur-oxidizing bacteria from a hot springs of the Uzon caldera (Kamchatka, Russia).</title>
        <authorList>
            <person name="Dukat A.M."/>
            <person name="Elcheninov A.G."/>
            <person name="Frolov E.N."/>
        </authorList>
    </citation>
    <scope>NUCLEOTIDE SEQUENCE [LARGE SCALE GENOMIC DNA]</scope>
    <source>
        <strain evidence="9 10">AK1</strain>
    </source>
</reference>
<evidence type="ECO:0000256" key="4">
    <source>
        <dbReference type="ARBA" id="ARBA00022475"/>
    </source>
</evidence>
<dbReference type="Gene3D" id="3.40.50.300">
    <property type="entry name" value="P-loop containing nucleotide triphosphate hydrolases"/>
    <property type="match status" value="2"/>
</dbReference>
<evidence type="ECO:0000256" key="2">
    <source>
        <dbReference type="ARBA" id="ARBA00005417"/>
    </source>
</evidence>
<keyword evidence="3" id="KW-0813">Transport</keyword>
<organism evidence="9 10">
    <name type="scientific">Thiobacter aerophilum</name>
    <dbReference type="NCBI Taxonomy" id="3121275"/>
    <lineage>
        <taxon>Bacteria</taxon>
        <taxon>Pseudomonadati</taxon>
        <taxon>Pseudomonadota</taxon>
        <taxon>Betaproteobacteria</taxon>
        <taxon>Burkholderiales</taxon>
        <taxon>Thiobacteraceae</taxon>
        <taxon>Thiobacter</taxon>
    </lineage>
</organism>